<keyword evidence="1" id="KW-0378">Hydrolase</keyword>
<keyword evidence="4" id="KW-1185">Reference proteome</keyword>
<evidence type="ECO:0000259" key="2">
    <source>
        <dbReference type="PROSITE" id="PS50175"/>
    </source>
</evidence>
<comment type="caution">
    <text evidence="3">The sequence shown here is derived from an EMBL/GenBank/DDBJ whole genome shotgun (WGS) entry which is preliminary data.</text>
</comment>
<dbReference type="EMBL" id="CAJVCH010166822">
    <property type="protein sequence ID" value="CAG7728686.1"/>
    <property type="molecule type" value="Genomic_DNA"/>
</dbReference>
<dbReference type="GO" id="GO:0006508">
    <property type="term" value="P:proteolysis"/>
    <property type="evidence" value="ECO:0007669"/>
    <property type="project" value="InterPro"/>
</dbReference>
<accession>A0A8J2K5V8</accession>
<dbReference type="Proteomes" id="UP000708208">
    <property type="component" value="Unassembled WGS sequence"/>
</dbReference>
<name>A0A8J2K5V8_9HEXA</name>
<dbReference type="InterPro" id="IPR001969">
    <property type="entry name" value="Aspartic_peptidase_AS"/>
</dbReference>
<dbReference type="InterPro" id="IPR018061">
    <property type="entry name" value="Retropepsins"/>
</dbReference>
<dbReference type="PROSITE" id="PS00141">
    <property type="entry name" value="ASP_PROTEASE"/>
    <property type="match status" value="1"/>
</dbReference>
<protein>
    <recommendedName>
        <fullName evidence="2">Peptidase A2 domain-containing protein</fullName>
    </recommendedName>
</protein>
<evidence type="ECO:0000256" key="1">
    <source>
        <dbReference type="ARBA" id="ARBA00022801"/>
    </source>
</evidence>
<proteinExistence type="predicted"/>
<organism evidence="3 4">
    <name type="scientific">Allacma fusca</name>
    <dbReference type="NCBI Taxonomy" id="39272"/>
    <lineage>
        <taxon>Eukaryota</taxon>
        <taxon>Metazoa</taxon>
        <taxon>Ecdysozoa</taxon>
        <taxon>Arthropoda</taxon>
        <taxon>Hexapoda</taxon>
        <taxon>Collembola</taxon>
        <taxon>Symphypleona</taxon>
        <taxon>Sminthuridae</taxon>
        <taxon>Allacma</taxon>
    </lineage>
</organism>
<evidence type="ECO:0000313" key="3">
    <source>
        <dbReference type="EMBL" id="CAG7728686.1"/>
    </source>
</evidence>
<feature type="domain" description="Peptidase A2" evidence="2">
    <location>
        <begin position="10"/>
        <end position="89"/>
    </location>
</feature>
<sequence length="154" mass="17209">MEVEILGLKSLALLDTGSSISILGKQYIELIDRNNIKITKALRELTMASGSCDANDSVYLTISWPGGSRRQRFVLLPTLNRQMLLGRDFIIACNISLHLQEKGWTLGRDPQTLVTFDRTLSFPVELEGPSTLEVNPKANACSRHWNEDGYDQSV</sequence>
<dbReference type="GO" id="GO:0004190">
    <property type="term" value="F:aspartic-type endopeptidase activity"/>
    <property type="evidence" value="ECO:0007669"/>
    <property type="project" value="InterPro"/>
</dbReference>
<gene>
    <name evidence="3" type="ORF">AFUS01_LOCUS17447</name>
</gene>
<reference evidence="3" key="1">
    <citation type="submission" date="2021-06" db="EMBL/GenBank/DDBJ databases">
        <authorList>
            <person name="Hodson N. C."/>
            <person name="Mongue J. A."/>
            <person name="Jaron S. K."/>
        </authorList>
    </citation>
    <scope>NUCLEOTIDE SEQUENCE</scope>
</reference>
<dbReference type="InterPro" id="IPR001995">
    <property type="entry name" value="Peptidase_A2_cat"/>
</dbReference>
<dbReference type="PROSITE" id="PS50175">
    <property type="entry name" value="ASP_PROT_RETROV"/>
    <property type="match status" value="1"/>
</dbReference>
<evidence type="ECO:0000313" key="4">
    <source>
        <dbReference type="Proteomes" id="UP000708208"/>
    </source>
</evidence>
<dbReference type="OrthoDB" id="8059480at2759"/>
<dbReference type="AlphaFoldDB" id="A0A8J2K5V8"/>
<dbReference type="CDD" id="cd00303">
    <property type="entry name" value="retropepsin_like"/>
    <property type="match status" value="1"/>
</dbReference>
<feature type="non-terminal residue" evidence="3">
    <location>
        <position position="154"/>
    </location>
</feature>
<dbReference type="Pfam" id="PF00077">
    <property type="entry name" value="RVP"/>
    <property type="match status" value="1"/>
</dbReference>